<proteinExistence type="predicted"/>
<feature type="compositionally biased region" description="Low complexity" evidence="1">
    <location>
        <begin position="400"/>
        <end position="442"/>
    </location>
</feature>
<feature type="signal peptide" evidence="2">
    <location>
        <begin position="1"/>
        <end position="19"/>
    </location>
</feature>
<organism evidence="4 5">
    <name type="scientific">Maudiozyma barnettii</name>
    <dbReference type="NCBI Taxonomy" id="61262"/>
    <lineage>
        <taxon>Eukaryota</taxon>
        <taxon>Fungi</taxon>
        <taxon>Dikarya</taxon>
        <taxon>Ascomycota</taxon>
        <taxon>Saccharomycotina</taxon>
        <taxon>Saccharomycetes</taxon>
        <taxon>Saccharomycetales</taxon>
        <taxon>Saccharomycetaceae</taxon>
        <taxon>Maudiozyma</taxon>
    </lineage>
</organism>
<accession>A0A8H2ZJG3</accession>
<feature type="chain" id="PRO_5034637422" description="PA14 domain-containing protein" evidence="2">
    <location>
        <begin position="20"/>
        <end position="668"/>
    </location>
</feature>
<dbReference type="Pfam" id="PF00624">
    <property type="entry name" value="Flocculin"/>
    <property type="match status" value="1"/>
</dbReference>
<dbReference type="InterPro" id="IPR037524">
    <property type="entry name" value="PA14/GLEYA"/>
</dbReference>
<dbReference type="RefSeq" id="XP_041407807.1">
    <property type="nucleotide sequence ID" value="XM_041551873.1"/>
</dbReference>
<feature type="domain" description="PA14" evidence="3">
    <location>
        <begin position="61"/>
        <end position="227"/>
    </location>
</feature>
<dbReference type="EMBL" id="CAEFZW010000007">
    <property type="protein sequence ID" value="CAB4255963.1"/>
    <property type="molecule type" value="Genomic_DNA"/>
</dbReference>
<dbReference type="Gene3D" id="2.60.120.1560">
    <property type="match status" value="1"/>
</dbReference>
<name>A0A8H2ZJG3_9SACH</name>
<sequence length="668" mass="71060">MNNLLLTLITTFLFTIVRSQENTYPKCSVPQFEYDEDYLGLGSTGMSMITFANCDLDNKAPGKDQTKWEYLTGFTLYGGVNKYTSTINFEATTGGDPNTVVYGDVYGRNTTISNFTFGVSSTLVVPKTGYYTFNIAASEGALMALEVSMDTYCCENYPPPKRNLSFYVADLQSEPENNKLEDSVLLDAGFRYTLAVLYLNTNGADASLQITMTDPDGVKYNDIDQFLHMVTGAKQDYCSYINVTTTTIVEWEGSTTQTSLQYATSTNADGERVIESLYIVQTPAYASSSVSSSAMEISSTVATSSITSSEPESSTVVSSETESQAESSTNISSEPSFSSATTSEVESSSVATSEVESSSVATSEVESSTVITSVASSSMELSSSATLTSDFVSESSVATSDLPSSSSNEPLSSFSSTLDSLSEMSTSFEPDTSSDISTSVSDNGASTHISLSSDQISTSDSESHHLSSSSTSSPIMFSSETGISSNSFPSGGSTDYASTKGDDIIQSTEYITKTSVIATTVTTLCSTPTLVPGQSTSSLEYFTSTYTTEITTSVIITSCPNNVCHTTNNPSVEKSTQVIDDCSESCSTTSLNTRESLATNEITTVKVISSAYNAEDSIVTKPTVTLVSSQSTSGTATSHIVLENLNMGSNIKTNIFTFLTTFLISLIF</sequence>
<reference evidence="4 5" key="1">
    <citation type="submission" date="2020-05" db="EMBL/GenBank/DDBJ databases">
        <authorList>
            <person name="Casaregola S."/>
            <person name="Devillers H."/>
            <person name="Grondin C."/>
        </authorList>
    </citation>
    <scope>NUCLEOTIDE SEQUENCE [LARGE SCALE GENOMIC DNA]</scope>
    <source>
        <strain evidence="4 5">CLIB 1767</strain>
    </source>
</reference>
<dbReference type="InterPro" id="IPR001389">
    <property type="entry name" value="Flocculin"/>
</dbReference>
<feature type="region of interest" description="Disordered" evidence="1">
    <location>
        <begin position="397"/>
        <end position="474"/>
    </location>
</feature>
<dbReference type="PROSITE" id="PS51820">
    <property type="entry name" value="PA14"/>
    <property type="match status" value="1"/>
</dbReference>
<evidence type="ECO:0000313" key="5">
    <source>
        <dbReference type="Proteomes" id="UP000644660"/>
    </source>
</evidence>
<comment type="caution">
    <text evidence="4">The sequence shown here is derived from an EMBL/GenBank/DDBJ whole genome shotgun (WGS) entry which is preliminary data.</text>
</comment>
<keyword evidence="5" id="KW-1185">Reference proteome</keyword>
<feature type="region of interest" description="Disordered" evidence="1">
    <location>
        <begin position="302"/>
        <end position="369"/>
    </location>
</feature>
<gene>
    <name evidence="4" type="ORF">KABA2_07S08426</name>
</gene>
<evidence type="ECO:0000256" key="1">
    <source>
        <dbReference type="SAM" id="MobiDB-lite"/>
    </source>
</evidence>
<dbReference type="AlphaFoldDB" id="A0A8H2ZJG3"/>
<keyword evidence="2" id="KW-0732">Signal</keyword>
<dbReference type="Proteomes" id="UP000644660">
    <property type="component" value="Unassembled WGS sequence"/>
</dbReference>
<evidence type="ECO:0000256" key="2">
    <source>
        <dbReference type="SAM" id="SignalP"/>
    </source>
</evidence>
<dbReference type="GeneID" id="64859027"/>
<dbReference type="GO" id="GO:0000128">
    <property type="term" value="P:flocculation"/>
    <property type="evidence" value="ECO:0007669"/>
    <property type="project" value="InterPro"/>
</dbReference>
<protein>
    <recommendedName>
        <fullName evidence="3">PA14 domain-containing protein</fullName>
    </recommendedName>
</protein>
<dbReference type="OrthoDB" id="4070401at2759"/>
<feature type="compositionally biased region" description="Low complexity" evidence="1">
    <location>
        <begin position="449"/>
        <end position="474"/>
    </location>
</feature>
<evidence type="ECO:0000259" key="3">
    <source>
        <dbReference type="PROSITE" id="PS51820"/>
    </source>
</evidence>
<evidence type="ECO:0000313" key="4">
    <source>
        <dbReference type="EMBL" id="CAB4255963.1"/>
    </source>
</evidence>